<organism evidence="1 2">
    <name type="scientific">Chitinophaga silvisoli</name>
    <dbReference type="NCBI Taxonomy" id="2291814"/>
    <lineage>
        <taxon>Bacteria</taxon>
        <taxon>Pseudomonadati</taxon>
        <taxon>Bacteroidota</taxon>
        <taxon>Chitinophagia</taxon>
        <taxon>Chitinophagales</taxon>
        <taxon>Chitinophagaceae</taxon>
        <taxon>Chitinophaga</taxon>
    </lineage>
</organism>
<protein>
    <submittedName>
        <fullName evidence="1">Uncharacterized protein</fullName>
    </submittedName>
</protein>
<dbReference type="EMBL" id="QTJV01000001">
    <property type="protein sequence ID" value="RFM35965.1"/>
    <property type="molecule type" value="Genomic_DNA"/>
</dbReference>
<evidence type="ECO:0000313" key="1">
    <source>
        <dbReference type="EMBL" id="RFM35965.1"/>
    </source>
</evidence>
<name>A0A3E1P6Z2_9BACT</name>
<gene>
    <name evidence="1" type="ORF">DXN04_00140</name>
</gene>
<comment type="caution">
    <text evidence="1">The sequence shown here is derived from an EMBL/GenBank/DDBJ whole genome shotgun (WGS) entry which is preliminary data.</text>
</comment>
<accession>A0A3E1P6Z2</accession>
<dbReference type="AlphaFoldDB" id="A0A3E1P6Z2"/>
<proteinExistence type="predicted"/>
<dbReference type="Proteomes" id="UP000261174">
    <property type="component" value="Unassembled WGS sequence"/>
</dbReference>
<sequence length="230" mass="25918">MAQKGDWYTWSTGITPAVHVTISSDEMVLDRTDPATKQGGISGRKSNEMKAEHLQILKKVEKNNRSYLIFQSFDGLYFVTTLQKSPSGDSVLMYCADGIEDGYKGLNEALDAIAKDKGADFYITLFKKEVIDAERRKGPVSKITEQEFGAALQVFNERMDKFWQDRGYGHFEPYHGFMNLIYGNAFASAFGEKYSKLSLVTKELKTPISNYSNNPTIKRLLESAGFLKSE</sequence>
<evidence type="ECO:0000313" key="2">
    <source>
        <dbReference type="Proteomes" id="UP000261174"/>
    </source>
</evidence>
<keyword evidence="2" id="KW-1185">Reference proteome</keyword>
<reference evidence="1 2" key="1">
    <citation type="submission" date="2018-08" db="EMBL/GenBank/DDBJ databases">
        <title>Chitinophaga sp. K20C18050901, a novel bacterium isolated from forest soil.</title>
        <authorList>
            <person name="Wang C."/>
        </authorList>
    </citation>
    <scope>NUCLEOTIDE SEQUENCE [LARGE SCALE GENOMIC DNA]</scope>
    <source>
        <strain evidence="1 2">K20C18050901</strain>
    </source>
</reference>